<sequence length="80" mass="8674">MKLLIAWLGRSILMQKILSRALLPSMWLIKLIPGTVPVMIGKSPGTQGTVIWPSRSATGGLNLLWVPPNVITLSLLESPT</sequence>
<reference evidence="2 3" key="1">
    <citation type="submission" date="2014-02" db="EMBL/GenBank/DDBJ databases">
        <title>Transposable element dynamics among asymbiotic and ectomycorrhizal Amanita fungi.</title>
        <authorList>
            <consortium name="DOE Joint Genome Institute"/>
            <person name="Hess J."/>
            <person name="Skrede I."/>
            <person name="Wolfe B."/>
            <person name="LaButti K."/>
            <person name="Ohm R.A."/>
            <person name="Grigoriev I.V."/>
            <person name="Pringle A."/>
        </authorList>
    </citation>
    <scope>NUCLEOTIDE SEQUENCE [LARGE SCALE GENOMIC DNA]</scope>
    <source>
        <strain evidence="2 3">SKay4041</strain>
    </source>
</reference>
<keyword evidence="1" id="KW-0732">Signal</keyword>
<feature type="signal peptide" evidence="1">
    <location>
        <begin position="1"/>
        <end position="19"/>
    </location>
</feature>
<organism evidence="2 3">
    <name type="scientific">Amanita thiersii Skay4041</name>
    <dbReference type="NCBI Taxonomy" id="703135"/>
    <lineage>
        <taxon>Eukaryota</taxon>
        <taxon>Fungi</taxon>
        <taxon>Dikarya</taxon>
        <taxon>Basidiomycota</taxon>
        <taxon>Agaricomycotina</taxon>
        <taxon>Agaricomycetes</taxon>
        <taxon>Agaricomycetidae</taxon>
        <taxon>Agaricales</taxon>
        <taxon>Pluteineae</taxon>
        <taxon>Amanitaceae</taxon>
        <taxon>Amanita</taxon>
    </lineage>
</organism>
<protein>
    <submittedName>
        <fullName evidence="2">Uncharacterized protein</fullName>
    </submittedName>
</protein>
<proteinExistence type="predicted"/>
<name>A0A2A9NMW0_9AGAR</name>
<dbReference type="EMBL" id="KZ302022">
    <property type="protein sequence ID" value="PFH49661.1"/>
    <property type="molecule type" value="Genomic_DNA"/>
</dbReference>
<feature type="chain" id="PRO_5012563789" evidence="1">
    <location>
        <begin position="20"/>
        <end position="80"/>
    </location>
</feature>
<accession>A0A2A9NMW0</accession>
<evidence type="ECO:0000313" key="3">
    <source>
        <dbReference type="Proteomes" id="UP000242287"/>
    </source>
</evidence>
<keyword evidence="3" id="KW-1185">Reference proteome</keyword>
<dbReference type="AlphaFoldDB" id="A0A2A9NMW0"/>
<evidence type="ECO:0000313" key="2">
    <source>
        <dbReference type="EMBL" id="PFH49661.1"/>
    </source>
</evidence>
<dbReference type="Proteomes" id="UP000242287">
    <property type="component" value="Unassembled WGS sequence"/>
</dbReference>
<evidence type="ECO:0000256" key="1">
    <source>
        <dbReference type="SAM" id="SignalP"/>
    </source>
</evidence>
<feature type="non-terminal residue" evidence="2">
    <location>
        <position position="80"/>
    </location>
</feature>
<gene>
    <name evidence="2" type="ORF">AMATHDRAFT_62603</name>
</gene>